<dbReference type="InterPro" id="IPR037050">
    <property type="entry name" value="DUF1254_sf"/>
</dbReference>
<dbReference type="InterPro" id="IPR010679">
    <property type="entry name" value="DUF1254"/>
</dbReference>
<name>A0A0E3LDE5_9EURY</name>
<evidence type="ECO:0000313" key="3">
    <source>
        <dbReference type="EMBL" id="AKB37131.1"/>
    </source>
</evidence>
<dbReference type="RefSeq" id="WP_052727306.1">
    <property type="nucleotide sequence ID" value="NZ_CP009508.1"/>
</dbReference>
<feature type="domain" description="DUF1214" evidence="1">
    <location>
        <begin position="594"/>
        <end position="702"/>
    </location>
</feature>
<evidence type="ECO:0000313" key="4">
    <source>
        <dbReference type="Proteomes" id="UP000033123"/>
    </source>
</evidence>
<dbReference type="Gene3D" id="2.60.120.600">
    <property type="entry name" value="Domain of unknown function DUF1214, C-terminal domain"/>
    <property type="match status" value="1"/>
</dbReference>
<dbReference type="HOGENOM" id="CLU_430623_0_0_2"/>
<dbReference type="Pfam" id="PF06863">
    <property type="entry name" value="DUF1254"/>
    <property type="match status" value="1"/>
</dbReference>
<dbReference type="Proteomes" id="UP000033123">
    <property type="component" value="Chromosome"/>
</dbReference>
<organism evidence="3 4">
    <name type="scientific">Methanosarcina siciliae C2J</name>
    <dbReference type="NCBI Taxonomy" id="1434118"/>
    <lineage>
        <taxon>Archaea</taxon>
        <taxon>Methanobacteriati</taxon>
        <taxon>Methanobacteriota</taxon>
        <taxon>Stenosarchaea group</taxon>
        <taxon>Methanomicrobia</taxon>
        <taxon>Methanosarcinales</taxon>
        <taxon>Methanosarcinaceae</taxon>
        <taxon>Methanosarcina</taxon>
    </lineage>
</organism>
<dbReference type="KEGG" id="msj:MSSAC_2541"/>
<gene>
    <name evidence="3" type="ORF">MSSAC_2541</name>
</gene>
<dbReference type="SUPFAM" id="SSF160935">
    <property type="entry name" value="VPA0735-like"/>
    <property type="match status" value="1"/>
</dbReference>
<evidence type="ECO:0008006" key="5">
    <source>
        <dbReference type="Google" id="ProtNLM"/>
    </source>
</evidence>
<protein>
    <recommendedName>
        <fullName evidence="5">DUF1214 domain-containing protein</fullName>
    </recommendedName>
</protein>
<evidence type="ECO:0000259" key="2">
    <source>
        <dbReference type="Pfam" id="PF06863"/>
    </source>
</evidence>
<feature type="domain" description="DUF1254" evidence="2">
    <location>
        <begin position="323"/>
        <end position="455"/>
    </location>
</feature>
<dbReference type="Pfam" id="PF06742">
    <property type="entry name" value="DUF1214"/>
    <property type="match status" value="1"/>
</dbReference>
<reference evidence="3 4" key="1">
    <citation type="submission" date="2014-07" db="EMBL/GenBank/DDBJ databases">
        <title>Methanogenic archaea and the global carbon cycle.</title>
        <authorList>
            <person name="Henriksen J.R."/>
            <person name="Luke J."/>
            <person name="Reinhart S."/>
            <person name="Benedict M.N."/>
            <person name="Youngblut N.D."/>
            <person name="Metcalf M.E."/>
            <person name="Whitaker R.J."/>
            <person name="Metcalf W.W."/>
        </authorList>
    </citation>
    <scope>NUCLEOTIDE SEQUENCE [LARGE SCALE GENOMIC DNA]</scope>
    <source>
        <strain evidence="3 4">C2J</strain>
    </source>
</reference>
<dbReference type="AlphaFoldDB" id="A0A0E3LDE5"/>
<evidence type="ECO:0000259" key="1">
    <source>
        <dbReference type="Pfam" id="PF06742"/>
    </source>
</evidence>
<sequence>MVEYPETQVSKADIKADMSLSEKLQLVANVFASKEVTDAVMEKIKGLHPQTMDASNVLILTGDDKDKANINIIGIFSTSGGDVAALAERIAAGLTAIAEKPVKPLIEKRQLVAGIFASKASADAAMEKIKSLGPQLQKVNASNILVLAKDDKGKVDINIIDIGSTSRMNIAALAERIAEDIISVASKPVGSPAELNVQVTHLGHALNPGSVAIGLFVDPQYAEKIKAGIEKAGAQFLTAEDLKRIGAGLGVVEGTNDLAAKAAAAPQTELQAAPLIFDWQEEYAYSLGLQAFIYGFPYVYNALTRYKWTNLPQDPKRVPYAPVNHFWHATELIDATYRDGGCPNNDTLYSIAWVDLSKEPVILSVPEIPADRYWTFELSTFTSDNFAYVGKRIGSRAGNYALIGPDWHGDLPRDVTAVTPSSPTPWILILGRTLADSVDDLPSVHALQAQYRLTPLSFWGKPEVKLPESRNVYKPAVALAGSSDPLGPWKTLNAMLAENPPATHHEVLLKQFETIGIGPGLDIEQQPEVVKRALHRVLGVGMSLLRQQFMSGVWAKFVNGWRYPPSNMGRFGDEFLLRAADQSLAGIVANDPVEAVYLVNLTDNSGEPLTSAHRYEVTFPKGHEPPVDAFWSMTVYGTDNNLIPNQINRYSIGNRNPGVKKNEDGGTTFYFQSESPGPDKESNWLPTGNGAWFTIMRMYIPHPEVVNAEWKCPPIVRVD</sequence>
<dbReference type="PATRIC" id="fig|1434118.4.peg.3299"/>
<dbReference type="InterPro" id="IPR010621">
    <property type="entry name" value="DUF1214"/>
</dbReference>
<proteinExistence type="predicted"/>
<accession>A0A0E3LDE5</accession>
<dbReference type="STRING" id="1434118.MSSAC_2541"/>
<dbReference type="PANTHER" id="PTHR36509">
    <property type="entry name" value="BLL3101 PROTEIN"/>
    <property type="match status" value="1"/>
</dbReference>
<dbReference type="Gene3D" id="2.60.40.1610">
    <property type="entry name" value="Domain of unknown function DUF1254"/>
    <property type="match status" value="1"/>
</dbReference>
<dbReference type="InterPro" id="IPR037049">
    <property type="entry name" value="DUF1214_C_sf"/>
</dbReference>
<dbReference type="PANTHER" id="PTHR36509:SF2">
    <property type="entry name" value="BLL3101 PROTEIN"/>
    <property type="match status" value="1"/>
</dbReference>
<dbReference type="GeneID" id="24872194"/>
<dbReference type="EMBL" id="CP009508">
    <property type="protein sequence ID" value="AKB37131.1"/>
    <property type="molecule type" value="Genomic_DNA"/>
</dbReference>